<dbReference type="EMBL" id="HBIB01038992">
    <property type="protein sequence ID" value="CAE0263054.1"/>
    <property type="molecule type" value="Transcribed_RNA"/>
</dbReference>
<sequence>MDNHSKEIRWLSYHSSSKQLLAAGGDCLISVWDMTRMGTNKGAFVGHTRRVRCVEKLARTSIVSAGDGGMVFVWDTQSAEPVYIFCGHEAPITCLHVADEGRTLITAGKDKRIKLWHLDFST</sequence>
<dbReference type="InterPro" id="IPR001680">
    <property type="entry name" value="WD40_rpt"/>
</dbReference>
<reference evidence="4" key="1">
    <citation type="submission" date="2021-01" db="EMBL/GenBank/DDBJ databases">
        <authorList>
            <person name="Corre E."/>
            <person name="Pelletier E."/>
            <person name="Niang G."/>
            <person name="Scheremetjew M."/>
            <person name="Finn R."/>
            <person name="Kale V."/>
            <person name="Holt S."/>
            <person name="Cochrane G."/>
            <person name="Meng A."/>
            <person name="Brown T."/>
            <person name="Cohen L."/>
        </authorList>
    </citation>
    <scope>NUCLEOTIDE SEQUENCE</scope>
    <source>
        <strain evidence="4">NIES-2562</strain>
    </source>
</reference>
<dbReference type="InterPro" id="IPR015943">
    <property type="entry name" value="WD40/YVTN_repeat-like_dom_sf"/>
</dbReference>
<dbReference type="InterPro" id="IPR019775">
    <property type="entry name" value="WD40_repeat_CS"/>
</dbReference>
<dbReference type="AlphaFoldDB" id="A0A7S3GDQ6"/>
<evidence type="ECO:0000313" key="5">
    <source>
        <dbReference type="EMBL" id="CAE0263054.1"/>
    </source>
</evidence>
<evidence type="ECO:0000256" key="3">
    <source>
        <dbReference type="PROSITE-ProRule" id="PRU00221"/>
    </source>
</evidence>
<evidence type="ECO:0000256" key="2">
    <source>
        <dbReference type="ARBA" id="ARBA00022737"/>
    </source>
</evidence>
<protein>
    <recommendedName>
        <fullName evidence="6">Guanine nucleotide-binding protein subunit beta-like protein</fullName>
    </recommendedName>
</protein>
<keyword evidence="2" id="KW-0677">Repeat</keyword>
<dbReference type="SUPFAM" id="SSF50978">
    <property type="entry name" value="WD40 repeat-like"/>
    <property type="match status" value="1"/>
</dbReference>
<dbReference type="InterPro" id="IPR036322">
    <property type="entry name" value="WD40_repeat_dom_sf"/>
</dbReference>
<feature type="repeat" description="WD" evidence="3">
    <location>
        <begin position="1"/>
        <end position="34"/>
    </location>
</feature>
<proteinExistence type="predicted"/>
<gene>
    <name evidence="4" type="ORF">PBIL07802_LOCUS25322</name>
    <name evidence="5" type="ORF">PBIL07802_LOCUS25351</name>
</gene>
<evidence type="ECO:0000256" key="1">
    <source>
        <dbReference type="ARBA" id="ARBA00022574"/>
    </source>
</evidence>
<dbReference type="EMBL" id="HBIB01038959">
    <property type="protein sequence ID" value="CAE0263025.1"/>
    <property type="molecule type" value="Transcribed_RNA"/>
</dbReference>
<accession>A0A7S3GDQ6</accession>
<dbReference type="SMART" id="SM00320">
    <property type="entry name" value="WD40"/>
    <property type="match status" value="3"/>
</dbReference>
<feature type="repeat" description="WD" evidence="3">
    <location>
        <begin position="85"/>
        <end position="122"/>
    </location>
</feature>
<name>A0A7S3GDQ6_9EUKA</name>
<evidence type="ECO:0000313" key="4">
    <source>
        <dbReference type="EMBL" id="CAE0263025.1"/>
    </source>
</evidence>
<dbReference type="PANTHER" id="PTHR19848:SF8">
    <property type="entry name" value="F-BOX AND WD REPEAT DOMAIN CONTAINING 7"/>
    <property type="match status" value="1"/>
</dbReference>
<evidence type="ECO:0008006" key="6">
    <source>
        <dbReference type="Google" id="ProtNLM"/>
    </source>
</evidence>
<dbReference type="Pfam" id="PF00400">
    <property type="entry name" value="WD40"/>
    <property type="match status" value="3"/>
</dbReference>
<keyword evidence="1 3" id="KW-0853">WD repeat</keyword>
<dbReference type="PROSITE" id="PS50294">
    <property type="entry name" value="WD_REPEATS_REGION"/>
    <property type="match status" value="2"/>
</dbReference>
<dbReference type="PROSITE" id="PS50082">
    <property type="entry name" value="WD_REPEATS_2"/>
    <property type="match status" value="2"/>
</dbReference>
<dbReference type="Gene3D" id="2.130.10.10">
    <property type="entry name" value="YVTN repeat-like/Quinoprotein amine dehydrogenase"/>
    <property type="match status" value="1"/>
</dbReference>
<organism evidence="4">
    <name type="scientific">Palpitomonas bilix</name>
    <dbReference type="NCBI Taxonomy" id="652834"/>
    <lineage>
        <taxon>Eukaryota</taxon>
        <taxon>Eukaryota incertae sedis</taxon>
    </lineage>
</organism>
<dbReference type="PANTHER" id="PTHR19848">
    <property type="entry name" value="WD40 REPEAT PROTEIN"/>
    <property type="match status" value="1"/>
</dbReference>
<dbReference type="PROSITE" id="PS00678">
    <property type="entry name" value="WD_REPEATS_1"/>
    <property type="match status" value="1"/>
</dbReference>